<evidence type="ECO:0000256" key="6">
    <source>
        <dbReference type="ARBA" id="ARBA00037513"/>
    </source>
</evidence>
<dbReference type="KEGG" id="cci:CC1G_08755"/>
<organism evidence="14 15">
    <name type="scientific">Coprinopsis cinerea (strain Okayama-7 / 130 / ATCC MYA-4618 / FGSC 9003)</name>
    <name type="common">Inky cap fungus</name>
    <name type="synonym">Hormographiella aspergillata</name>
    <dbReference type="NCBI Taxonomy" id="240176"/>
    <lineage>
        <taxon>Eukaryota</taxon>
        <taxon>Fungi</taxon>
        <taxon>Dikarya</taxon>
        <taxon>Basidiomycota</taxon>
        <taxon>Agaricomycotina</taxon>
        <taxon>Agaricomycetes</taxon>
        <taxon>Agaricomycetidae</taxon>
        <taxon>Agaricales</taxon>
        <taxon>Agaricineae</taxon>
        <taxon>Psathyrellaceae</taxon>
        <taxon>Coprinopsis</taxon>
    </lineage>
</organism>
<evidence type="ECO:0000256" key="10">
    <source>
        <dbReference type="ARBA" id="ARBA00041978"/>
    </source>
</evidence>
<evidence type="ECO:0000256" key="11">
    <source>
        <dbReference type="ARBA" id="ARBA00042700"/>
    </source>
</evidence>
<evidence type="ECO:0000256" key="9">
    <source>
        <dbReference type="ARBA" id="ARBA00041561"/>
    </source>
</evidence>
<comment type="catalytic activity">
    <reaction evidence="5">
        <text>uridine(2819) in 21S rRNA = pseudouridine(2819) in 21S rRNA</text>
        <dbReference type="Rhea" id="RHEA:42556"/>
        <dbReference type="Rhea" id="RHEA-COMP:10113"/>
        <dbReference type="Rhea" id="RHEA-COMP:10114"/>
        <dbReference type="ChEBI" id="CHEBI:65314"/>
        <dbReference type="ChEBI" id="CHEBI:65315"/>
        <dbReference type="EC" id="5.4.99.43"/>
    </reaction>
</comment>
<evidence type="ECO:0000256" key="3">
    <source>
        <dbReference type="ARBA" id="ARBA00023128"/>
    </source>
</evidence>
<evidence type="ECO:0000256" key="2">
    <source>
        <dbReference type="ARBA" id="ARBA00010876"/>
    </source>
</evidence>
<dbReference type="InterPro" id="IPR020103">
    <property type="entry name" value="PsdUridine_synth_cat_dom_sf"/>
</dbReference>
<dbReference type="STRING" id="240176.A8NJ16"/>
<dbReference type="eggNOG" id="KOG1919">
    <property type="taxonomic scope" value="Eukaryota"/>
</dbReference>
<name>A8NJ16_COPC7</name>
<evidence type="ECO:0000259" key="13">
    <source>
        <dbReference type="Pfam" id="PF00849"/>
    </source>
</evidence>
<comment type="similarity">
    <text evidence="2">Belongs to the pseudouridine synthase RluA family.</text>
</comment>
<evidence type="ECO:0000256" key="8">
    <source>
        <dbReference type="ARBA" id="ARBA00040626"/>
    </source>
</evidence>
<dbReference type="CDD" id="cd02869">
    <property type="entry name" value="PseudoU_synth_RluA_like"/>
    <property type="match status" value="1"/>
</dbReference>
<dbReference type="GO" id="GO:0000455">
    <property type="term" value="P:enzyme-directed rRNA pseudouridine synthesis"/>
    <property type="evidence" value="ECO:0007669"/>
    <property type="project" value="TreeGrafter"/>
</dbReference>
<dbReference type="Gene3D" id="3.30.2350.10">
    <property type="entry name" value="Pseudouridine synthase"/>
    <property type="match status" value="1"/>
</dbReference>
<dbReference type="PANTHER" id="PTHR21600">
    <property type="entry name" value="MITOCHONDRIAL RNA PSEUDOURIDINE SYNTHASE"/>
    <property type="match status" value="1"/>
</dbReference>
<dbReference type="RefSeq" id="XP_001834124.2">
    <property type="nucleotide sequence ID" value="XM_001834072.2"/>
</dbReference>
<evidence type="ECO:0000313" key="15">
    <source>
        <dbReference type="Proteomes" id="UP000001861"/>
    </source>
</evidence>
<dbReference type="InterPro" id="IPR050188">
    <property type="entry name" value="RluA_PseudoU_synthase"/>
</dbReference>
<feature type="region of interest" description="Disordered" evidence="12">
    <location>
        <begin position="270"/>
        <end position="298"/>
    </location>
</feature>
<dbReference type="SUPFAM" id="SSF55120">
    <property type="entry name" value="Pseudouridine synthase"/>
    <property type="match status" value="1"/>
</dbReference>
<dbReference type="GO" id="GO:0003723">
    <property type="term" value="F:RNA binding"/>
    <property type="evidence" value="ECO:0007669"/>
    <property type="project" value="InterPro"/>
</dbReference>
<comment type="subcellular location">
    <subcellularLocation>
        <location evidence="1">Mitochondrion</location>
    </subcellularLocation>
</comment>
<evidence type="ECO:0000256" key="5">
    <source>
        <dbReference type="ARBA" id="ARBA00036927"/>
    </source>
</evidence>
<keyword evidence="4" id="KW-0413">Isomerase</keyword>
<evidence type="ECO:0000313" key="14">
    <source>
        <dbReference type="EMBL" id="EAU87719.2"/>
    </source>
</evidence>
<proteinExistence type="inferred from homology"/>
<keyword evidence="15" id="KW-1185">Reference proteome</keyword>
<gene>
    <name evidence="14" type="ORF">CC1G_08755</name>
</gene>
<sequence length="298" mass="32934">MSAILERHLAKGKLPTTLKSVLYLDRQVLVMNKPAGLVSQLGRQLPEMKTRDTLDKVLKQIERRLELKEALRPLHRLDTATTGCLAFATTQTSARSLSKQFAQGQVEKSYLALVSGGKETFPGTSGRIDTPIKYQDGYFDGLGTGGKLSLTEWSLLASSPVLPISLVRLNLLTGNKHQLRIHMAKKLGAPILGDDRYSSSKVASKLLSEGRIKPNLYLHASDIAFVRYRQRGPQKRFRLGITAPLPAHFVEACKAFRIELPKECEGGLSINGEPIPETTIPELDGHYLRQEPSPTTLD</sequence>
<dbReference type="GO" id="GO:0160143">
    <property type="term" value="F:21S rRNA pseudouridine(2819) synthase activity"/>
    <property type="evidence" value="ECO:0007669"/>
    <property type="project" value="UniProtKB-EC"/>
</dbReference>
<dbReference type="OMA" id="SDPACIT"/>
<dbReference type="VEuPathDB" id="FungiDB:CC1G_08755"/>
<dbReference type="EMBL" id="AACS02000010">
    <property type="protein sequence ID" value="EAU87719.2"/>
    <property type="molecule type" value="Genomic_DNA"/>
</dbReference>
<dbReference type="InterPro" id="IPR006145">
    <property type="entry name" value="PsdUridine_synth_RsuA/RluA"/>
</dbReference>
<keyword evidence="3" id="KW-0496">Mitochondrion</keyword>
<dbReference type="GeneID" id="6010629"/>
<comment type="function">
    <text evidence="6">Pseudouridylate synthase responsible for the pseudouridine-2819 formation in mitochondrial 21S rRNA. May modulate the efficiency or the fidelity of the mitochondrial translation machinery.</text>
</comment>
<dbReference type="AlphaFoldDB" id="A8NJ16"/>
<evidence type="ECO:0000256" key="7">
    <source>
        <dbReference type="ARBA" id="ARBA00038947"/>
    </source>
</evidence>
<feature type="domain" description="Pseudouridine synthase RsuA/RluA-like" evidence="13">
    <location>
        <begin position="27"/>
        <end position="185"/>
    </location>
</feature>
<accession>A8NJ16</accession>
<dbReference type="HOGENOM" id="CLU_016902_11_0_1"/>
<dbReference type="GO" id="GO:0005739">
    <property type="term" value="C:mitochondrion"/>
    <property type="evidence" value="ECO:0007669"/>
    <property type="project" value="UniProtKB-SubCell"/>
</dbReference>
<dbReference type="Proteomes" id="UP000001861">
    <property type="component" value="Unassembled WGS sequence"/>
</dbReference>
<evidence type="ECO:0000256" key="12">
    <source>
        <dbReference type="SAM" id="MobiDB-lite"/>
    </source>
</evidence>
<dbReference type="OrthoDB" id="428658at2759"/>
<dbReference type="InParanoid" id="A8NJ16"/>
<protein>
    <recommendedName>
        <fullName evidence="8">21S rRNA pseudouridine(2819) synthase</fullName>
        <ecNumber evidence="7">5.4.99.43</ecNumber>
    </recommendedName>
    <alternativeName>
        <fullName evidence="10">Pseudouridine synthase 5</fullName>
    </alternativeName>
    <alternativeName>
        <fullName evidence="9">Pseudouridylate synthase PUS5</fullName>
    </alternativeName>
    <alternativeName>
        <fullName evidence="11">Uracil hydrolyase PUS5</fullName>
    </alternativeName>
</protein>
<comment type="caution">
    <text evidence="14">The sequence shown here is derived from an EMBL/GenBank/DDBJ whole genome shotgun (WGS) entry which is preliminary data.</text>
</comment>
<reference evidence="14 15" key="1">
    <citation type="journal article" date="2010" name="Proc. Natl. Acad. Sci. U.S.A.">
        <title>Insights into evolution of multicellular fungi from the assembled chromosomes of the mushroom Coprinopsis cinerea (Coprinus cinereus).</title>
        <authorList>
            <person name="Stajich J.E."/>
            <person name="Wilke S.K."/>
            <person name="Ahren D."/>
            <person name="Au C.H."/>
            <person name="Birren B.W."/>
            <person name="Borodovsky M."/>
            <person name="Burns C."/>
            <person name="Canback B."/>
            <person name="Casselton L.A."/>
            <person name="Cheng C.K."/>
            <person name="Deng J."/>
            <person name="Dietrich F.S."/>
            <person name="Fargo D.C."/>
            <person name="Farman M.L."/>
            <person name="Gathman A.C."/>
            <person name="Goldberg J."/>
            <person name="Guigo R."/>
            <person name="Hoegger P.J."/>
            <person name="Hooker J.B."/>
            <person name="Huggins A."/>
            <person name="James T.Y."/>
            <person name="Kamada T."/>
            <person name="Kilaru S."/>
            <person name="Kodira C."/>
            <person name="Kues U."/>
            <person name="Kupfer D."/>
            <person name="Kwan H.S."/>
            <person name="Lomsadze A."/>
            <person name="Li W."/>
            <person name="Lilly W.W."/>
            <person name="Ma L.J."/>
            <person name="Mackey A.J."/>
            <person name="Manning G."/>
            <person name="Martin F."/>
            <person name="Muraguchi H."/>
            <person name="Natvig D.O."/>
            <person name="Palmerini H."/>
            <person name="Ramesh M.A."/>
            <person name="Rehmeyer C.J."/>
            <person name="Roe B.A."/>
            <person name="Shenoy N."/>
            <person name="Stanke M."/>
            <person name="Ter-Hovhannisyan V."/>
            <person name="Tunlid A."/>
            <person name="Velagapudi R."/>
            <person name="Vision T.J."/>
            <person name="Zeng Q."/>
            <person name="Zolan M.E."/>
            <person name="Pukkila P.J."/>
        </authorList>
    </citation>
    <scope>NUCLEOTIDE SEQUENCE [LARGE SCALE GENOMIC DNA]</scope>
    <source>
        <strain evidence="15">Okayama-7 / 130 / ATCC MYA-4618 / FGSC 9003</strain>
    </source>
</reference>
<dbReference type="EC" id="5.4.99.43" evidence="7"/>
<evidence type="ECO:0000256" key="4">
    <source>
        <dbReference type="ARBA" id="ARBA00023235"/>
    </source>
</evidence>
<dbReference type="PANTHER" id="PTHR21600:SF81">
    <property type="entry name" value="21S RRNA PSEUDOURIDINE(2819) SYNTHASE"/>
    <property type="match status" value="1"/>
</dbReference>
<dbReference type="Pfam" id="PF00849">
    <property type="entry name" value="PseudoU_synth_2"/>
    <property type="match status" value="1"/>
</dbReference>
<evidence type="ECO:0000256" key="1">
    <source>
        <dbReference type="ARBA" id="ARBA00004173"/>
    </source>
</evidence>